<reference evidence="9 10" key="1">
    <citation type="submission" date="2016-05" db="EMBL/GenBank/DDBJ databases">
        <title>Genome sequencing reveals origins of a unique bacterial endosymbiosis in the earliest lineages of terrestrial Fungi.</title>
        <authorList>
            <consortium name="DOE Joint Genome Institute"/>
            <person name="Uehling J."/>
            <person name="Gryganskyi A."/>
            <person name="Hameed K."/>
            <person name="Tschaplinski T."/>
            <person name="Misztal P."/>
            <person name="Wu S."/>
            <person name="Desiro A."/>
            <person name="Vande Pol N."/>
            <person name="Du Z.-Y."/>
            <person name="Zienkiewicz A."/>
            <person name="Zienkiewicz K."/>
            <person name="Morin E."/>
            <person name="Tisserant E."/>
            <person name="Splivallo R."/>
            <person name="Hainaut M."/>
            <person name="Henrissat B."/>
            <person name="Ohm R."/>
            <person name="Kuo A."/>
            <person name="Yan J."/>
            <person name="Lipzen A."/>
            <person name="Nolan M."/>
            <person name="Labutti K."/>
            <person name="Barry K."/>
            <person name="Goldstein A."/>
            <person name="Labbe J."/>
            <person name="Schadt C."/>
            <person name="Tuskan G."/>
            <person name="Grigoriev I."/>
            <person name="Martin F."/>
            <person name="Vilgalys R."/>
            <person name="Bonito G."/>
        </authorList>
    </citation>
    <scope>NUCLEOTIDE SEQUENCE [LARGE SCALE GENOMIC DNA]</scope>
    <source>
        <strain evidence="9 10">AG-77</strain>
    </source>
</reference>
<dbReference type="STRING" id="1314771.A0A197JT91"/>
<feature type="transmembrane region" description="Helical" evidence="8">
    <location>
        <begin position="218"/>
        <end position="244"/>
    </location>
</feature>
<dbReference type="AlphaFoldDB" id="A0A197JT91"/>
<dbReference type="EMBL" id="KV442048">
    <property type="protein sequence ID" value="OAQ28425.1"/>
    <property type="molecule type" value="Genomic_DNA"/>
</dbReference>
<keyword evidence="2 8" id="KW-0812">Transmembrane</keyword>
<dbReference type="GO" id="GO:0006629">
    <property type="term" value="P:lipid metabolic process"/>
    <property type="evidence" value="ECO:0007669"/>
    <property type="project" value="UniProtKB-KW"/>
</dbReference>
<evidence type="ECO:0000313" key="10">
    <source>
        <dbReference type="Proteomes" id="UP000078512"/>
    </source>
</evidence>
<keyword evidence="5" id="KW-0443">Lipid metabolism</keyword>
<feature type="compositionally biased region" description="Low complexity" evidence="7">
    <location>
        <begin position="321"/>
        <end position="338"/>
    </location>
</feature>
<comment type="subcellular location">
    <subcellularLocation>
        <location evidence="1">Endoplasmic reticulum membrane</location>
        <topology evidence="1">Multi-pass membrane protein</topology>
    </subcellularLocation>
</comment>
<dbReference type="PANTHER" id="PTHR21212:SF0">
    <property type="entry name" value="SEIPIN"/>
    <property type="match status" value="1"/>
</dbReference>
<proteinExistence type="predicted"/>
<evidence type="ECO:0000256" key="5">
    <source>
        <dbReference type="ARBA" id="ARBA00023098"/>
    </source>
</evidence>
<evidence type="ECO:0000313" key="9">
    <source>
        <dbReference type="EMBL" id="OAQ28425.1"/>
    </source>
</evidence>
<feature type="transmembrane region" description="Helical" evidence="8">
    <location>
        <begin position="22"/>
        <end position="46"/>
    </location>
</feature>
<dbReference type="GO" id="GO:0005789">
    <property type="term" value="C:endoplasmic reticulum membrane"/>
    <property type="evidence" value="ECO:0007669"/>
    <property type="project" value="UniProtKB-SubCell"/>
</dbReference>
<keyword evidence="3" id="KW-0256">Endoplasmic reticulum</keyword>
<dbReference type="GO" id="GO:0140042">
    <property type="term" value="P:lipid droplet formation"/>
    <property type="evidence" value="ECO:0007669"/>
    <property type="project" value="UniProtKB-ARBA"/>
</dbReference>
<evidence type="ECO:0000256" key="2">
    <source>
        <dbReference type="ARBA" id="ARBA00022692"/>
    </source>
</evidence>
<dbReference type="Proteomes" id="UP000078512">
    <property type="component" value="Unassembled WGS sequence"/>
</dbReference>
<organism evidence="9 10">
    <name type="scientific">Linnemannia elongata AG-77</name>
    <dbReference type="NCBI Taxonomy" id="1314771"/>
    <lineage>
        <taxon>Eukaryota</taxon>
        <taxon>Fungi</taxon>
        <taxon>Fungi incertae sedis</taxon>
        <taxon>Mucoromycota</taxon>
        <taxon>Mortierellomycotina</taxon>
        <taxon>Mortierellomycetes</taxon>
        <taxon>Mortierellales</taxon>
        <taxon>Mortierellaceae</taxon>
        <taxon>Linnemannia</taxon>
    </lineage>
</organism>
<evidence type="ECO:0000256" key="7">
    <source>
        <dbReference type="SAM" id="MobiDB-lite"/>
    </source>
</evidence>
<name>A0A197JT91_9FUNG</name>
<evidence type="ECO:0008006" key="11">
    <source>
        <dbReference type="Google" id="ProtNLM"/>
    </source>
</evidence>
<keyword evidence="4 8" id="KW-1133">Transmembrane helix</keyword>
<evidence type="ECO:0000256" key="1">
    <source>
        <dbReference type="ARBA" id="ARBA00004477"/>
    </source>
</evidence>
<feature type="region of interest" description="Disordered" evidence="7">
    <location>
        <begin position="321"/>
        <end position="407"/>
    </location>
</feature>
<sequence>MIEPPIRQIRETVNSQALRRKAVQITIASVALALLIGVSFVAYLLFYWMYIPKRGHVGHVHLQYDRASGEHSGPTAVVDFSKGGRYTQILRSDQGYDISMKLVMPTSASNVALGNFMVMVQFVGADGNVIVTSSRPAIITYESLLLRLIRTIWRAVPLVLRWTRESQTIRLPLIENFVESASNPVTRALIEISNPGLQIYRATLHIDAHFQGLRYFMYYYRVSTALIFMTIFVFWEIIFCIMTWQTISSWIIEPATQTIATVPRPILNNNDDNLPPIHRNQPQLQQHVQYLPYTDDESEDEDDYLVVNRSSDEDVFVAASPAATAATSTTQRATETKSGTSASNDRTPQQQPTTQGSSSRMIEQEDSDLTASDSDSIFDAIVPEQGEGGNSSSIARVPSGQLRSRKS</sequence>
<dbReference type="OrthoDB" id="3990054at2759"/>
<accession>A0A197JT91</accession>
<dbReference type="CDD" id="cd23995">
    <property type="entry name" value="Seipin_BSCL2_like"/>
    <property type="match status" value="1"/>
</dbReference>
<keyword evidence="6 8" id="KW-0472">Membrane</keyword>
<evidence type="ECO:0000256" key="4">
    <source>
        <dbReference type="ARBA" id="ARBA00022989"/>
    </source>
</evidence>
<keyword evidence="10" id="KW-1185">Reference proteome</keyword>
<gene>
    <name evidence="9" type="ORF">K457DRAFT_895675</name>
</gene>
<dbReference type="PANTHER" id="PTHR21212">
    <property type="entry name" value="BERNARDINELLI-SEIP CONGENITAL LIPODYSTROPHY 2 HOMOLOG BSCL2 PROTEIN"/>
    <property type="match status" value="1"/>
</dbReference>
<dbReference type="InterPro" id="IPR009617">
    <property type="entry name" value="Seipin"/>
</dbReference>
<evidence type="ECO:0000256" key="6">
    <source>
        <dbReference type="ARBA" id="ARBA00023136"/>
    </source>
</evidence>
<evidence type="ECO:0000256" key="8">
    <source>
        <dbReference type="SAM" id="Phobius"/>
    </source>
</evidence>
<dbReference type="Pfam" id="PF06775">
    <property type="entry name" value="Seipin"/>
    <property type="match status" value="1"/>
</dbReference>
<evidence type="ECO:0000256" key="3">
    <source>
        <dbReference type="ARBA" id="ARBA00022824"/>
    </source>
</evidence>
<protein>
    <recommendedName>
        <fullName evidence="11">DUF1226-domain-containing protein</fullName>
    </recommendedName>
</protein>